<evidence type="ECO:0000313" key="2">
    <source>
        <dbReference type="Proteomes" id="UP000078348"/>
    </source>
</evidence>
<comment type="caution">
    <text evidence="1">The sequence shown here is derived from an EMBL/GenBank/DDBJ whole genome shotgun (WGS) entry which is preliminary data.</text>
</comment>
<proteinExistence type="predicted"/>
<dbReference type="EMBL" id="LXWW01000168">
    <property type="protein sequence ID" value="OAO15139.1"/>
    <property type="molecule type" value="Genomic_DNA"/>
</dbReference>
<protein>
    <submittedName>
        <fullName evidence="1">Uncharacterized protein</fullName>
    </submittedName>
</protein>
<organism evidence="1 2">
    <name type="scientific">Blastocystis sp. subtype 1 (strain ATCC 50177 / NandII)</name>
    <dbReference type="NCBI Taxonomy" id="478820"/>
    <lineage>
        <taxon>Eukaryota</taxon>
        <taxon>Sar</taxon>
        <taxon>Stramenopiles</taxon>
        <taxon>Bigyra</taxon>
        <taxon>Opalozoa</taxon>
        <taxon>Opalinata</taxon>
        <taxon>Blastocystidae</taxon>
        <taxon>Blastocystis</taxon>
    </lineage>
</organism>
<dbReference type="Proteomes" id="UP000078348">
    <property type="component" value="Unassembled WGS sequence"/>
</dbReference>
<evidence type="ECO:0000313" key="1">
    <source>
        <dbReference type="EMBL" id="OAO15139.1"/>
    </source>
</evidence>
<dbReference type="Pfam" id="PF12251">
    <property type="entry name" value="SNAPC3"/>
    <property type="match status" value="1"/>
</dbReference>
<dbReference type="AlphaFoldDB" id="A0A196SGQ3"/>
<name>A0A196SGQ3_BLAHN</name>
<accession>A0A196SGQ3</accession>
<gene>
    <name evidence="1" type="ORF">AV274_3125</name>
</gene>
<reference evidence="1 2" key="1">
    <citation type="submission" date="2016-05" db="EMBL/GenBank/DDBJ databases">
        <title>Nuclear genome of Blastocystis sp. subtype 1 NandII.</title>
        <authorList>
            <person name="Gentekaki E."/>
            <person name="Curtis B."/>
            <person name="Stairs C."/>
            <person name="Eme L."/>
            <person name="Herman E."/>
            <person name="Klimes V."/>
            <person name="Arias M.C."/>
            <person name="Elias M."/>
            <person name="Hilliou F."/>
            <person name="Klute M."/>
            <person name="Malik S.-B."/>
            <person name="Pightling A."/>
            <person name="Rachubinski R."/>
            <person name="Salas D."/>
            <person name="Schlacht A."/>
            <person name="Suga H."/>
            <person name="Archibald J."/>
            <person name="Ball S.G."/>
            <person name="Clark G."/>
            <person name="Dacks J."/>
            <person name="Van Der Giezen M."/>
            <person name="Tsaousis A."/>
            <person name="Roger A."/>
        </authorList>
    </citation>
    <scope>NUCLEOTIDE SEQUENCE [LARGE SCALE GENOMIC DNA]</scope>
    <source>
        <strain evidence="2">ATCC 50177 / NandII</strain>
    </source>
</reference>
<dbReference type="InterPro" id="IPR022042">
    <property type="entry name" value="snRNA-activating_su3"/>
</dbReference>
<sequence>MTRRQLSIDFDQEVVVDIPKVQLPVCYYQKRGEENQPNHSEEQQTSAEACCCIAEIKIKNDLFFIPAHYTLSEFVSFYTTIYLHFRHPLAIPHLHRRQVLHAERRLRHAAEPPRLAAPAIVPLSHSLYSSPAFLDAELSCTDASAASIASLAIRFQHDYLLLLVNAAEPSYSEVRFSFLNLFLYPCRTAAGRSDFSLMSSAALTEAQFPVVISTRMKRTPVCFACAKREAVYCVKNDVLSPCSPCYYCASCLQTLHYDETNHLIGPPFSMVAL</sequence>
<keyword evidence="2" id="KW-1185">Reference proteome</keyword>